<dbReference type="AlphaFoldDB" id="A0A4R8MRA8"/>
<accession>A0A4R8MRA8</accession>
<dbReference type="GeneID" id="79826228"/>
<evidence type="ECO:0000313" key="2">
    <source>
        <dbReference type="Proteomes" id="UP000294684"/>
    </source>
</evidence>
<name>A0A4R8MRA8_LEPME</name>
<dbReference type="OrthoDB" id="343490at2"/>
<proteinExistence type="predicted"/>
<sequence>MKQIRLLVLVSFLVTLFVASGNHSGFGLSADPLDSHPIEISIKQKSVGKYELELFLPKDFGFQMEAPHRIFLSGADGLKVLNADLKLKGPVHPKKPEYFEYLKPLTFQVEGKGKLQLDAKLFYCNFLKNICIPAKVNKSFSI</sequence>
<organism evidence="1 2">
    <name type="scientific">Leptospira meyeri</name>
    <dbReference type="NCBI Taxonomy" id="29508"/>
    <lineage>
        <taxon>Bacteria</taxon>
        <taxon>Pseudomonadati</taxon>
        <taxon>Spirochaetota</taxon>
        <taxon>Spirochaetia</taxon>
        <taxon>Leptospirales</taxon>
        <taxon>Leptospiraceae</taxon>
        <taxon>Leptospira</taxon>
    </lineage>
</organism>
<dbReference type="EMBL" id="SORO01000001">
    <property type="protein sequence ID" value="TDY71909.1"/>
    <property type="molecule type" value="Genomic_DNA"/>
</dbReference>
<reference evidence="1 2" key="1">
    <citation type="submission" date="2019-03" db="EMBL/GenBank/DDBJ databases">
        <title>Genomic Encyclopedia of Archaeal and Bacterial Type Strains, Phase II (KMG-II): from individual species to whole genera.</title>
        <authorList>
            <person name="Goeker M."/>
        </authorList>
    </citation>
    <scope>NUCLEOTIDE SEQUENCE [LARGE SCALE GENOMIC DNA]</scope>
    <source>
        <strain evidence="1 2">DSM 21537</strain>
    </source>
</reference>
<keyword evidence="2" id="KW-1185">Reference proteome</keyword>
<comment type="caution">
    <text evidence="1">The sequence shown here is derived from an EMBL/GenBank/DDBJ whole genome shotgun (WGS) entry which is preliminary data.</text>
</comment>
<dbReference type="RefSeq" id="WP_004788994.1">
    <property type="nucleotide sequence ID" value="NZ_RQGE01000023.1"/>
</dbReference>
<gene>
    <name evidence="1" type="ORF">CLV96_0887</name>
</gene>
<protein>
    <recommendedName>
        <fullName evidence="3">Thiol:disulfide interchange protein DsbD N-terminal domain-containing protein</fullName>
    </recommendedName>
</protein>
<dbReference type="NCBIfam" id="NF047487">
    <property type="entry name" value="MPL17FamLepto"/>
    <property type="match status" value="1"/>
</dbReference>
<evidence type="ECO:0008006" key="3">
    <source>
        <dbReference type="Google" id="ProtNLM"/>
    </source>
</evidence>
<evidence type="ECO:0000313" key="1">
    <source>
        <dbReference type="EMBL" id="TDY71909.1"/>
    </source>
</evidence>
<dbReference type="Proteomes" id="UP000294684">
    <property type="component" value="Unassembled WGS sequence"/>
</dbReference>
<dbReference type="STRING" id="1193051.LEP1GSC017_3074"/>